<feature type="transmembrane region" description="Helical" evidence="1">
    <location>
        <begin position="100"/>
        <end position="121"/>
    </location>
</feature>
<dbReference type="EMBL" id="CP013979">
    <property type="protein sequence ID" value="ANJ28599.1"/>
    <property type="molecule type" value="Genomic_DNA"/>
</dbReference>
<keyword evidence="1" id="KW-1133">Transmembrane helix</keyword>
<dbReference type="SUPFAM" id="SSF53474">
    <property type="entry name" value="alpha/beta-Hydrolases"/>
    <property type="match status" value="1"/>
</dbReference>
<dbReference type="InterPro" id="IPR000801">
    <property type="entry name" value="Esterase-like"/>
</dbReference>
<proteinExistence type="predicted"/>
<dbReference type="PANTHER" id="PTHR48098">
    <property type="entry name" value="ENTEROCHELIN ESTERASE-RELATED"/>
    <property type="match status" value="1"/>
</dbReference>
<dbReference type="Pfam" id="PF00756">
    <property type="entry name" value="Esterase"/>
    <property type="match status" value="1"/>
</dbReference>
<organism evidence="2 3">
    <name type="scientific">Agromyces aureus</name>
    <dbReference type="NCBI Taxonomy" id="453304"/>
    <lineage>
        <taxon>Bacteria</taxon>
        <taxon>Bacillati</taxon>
        <taxon>Actinomycetota</taxon>
        <taxon>Actinomycetes</taxon>
        <taxon>Micrococcales</taxon>
        <taxon>Microbacteriaceae</taxon>
        <taxon>Agromyces</taxon>
    </lineage>
</organism>
<feature type="transmembrane region" description="Helical" evidence="1">
    <location>
        <begin position="73"/>
        <end position="91"/>
    </location>
</feature>
<dbReference type="PANTHER" id="PTHR48098:SF1">
    <property type="entry name" value="DIACYLGLYCEROL ACYLTRANSFERASE_MYCOLYLTRANSFERASE AG85A"/>
    <property type="match status" value="1"/>
</dbReference>
<dbReference type="AlphaFoldDB" id="A0A191WK84"/>
<evidence type="ECO:0000256" key="1">
    <source>
        <dbReference type="SAM" id="Phobius"/>
    </source>
</evidence>
<reference evidence="3" key="2">
    <citation type="submission" date="2016-01" db="EMBL/GenBank/DDBJ databases">
        <title>Complete genome sequence of Agromyces aureus AR33T and comparison with related organisms.</title>
        <authorList>
            <person name="Corretto E."/>
            <person name="Antonielli L."/>
            <person name="Sessitsch A."/>
            <person name="Brader G."/>
        </authorList>
    </citation>
    <scope>NUCLEOTIDE SEQUENCE [LARGE SCALE GENOMIC DNA]</scope>
    <source>
        <strain evidence="3">AR33</strain>
    </source>
</reference>
<feature type="transmembrane region" description="Helical" evidence="1">
    <location>
        <begin position="37"/>
        <end position="61"/>
    </location>
</feature>
<dbReference type="Proteomes" id="UP000078437">
    <property type="component" value="Chromosome"/>
</dbReference>
<evidence type="ECO:0000313" key="3">
    <source>
        <dbReference type="Proteomes" id="UP000078437"/>
    </source>
</evidence>
<evidence type="ECO:0000313" key="2">
    <source>
        <dbReference type="EMBL" id="ANJ28599.1"/>
    </source>
</evidence>
<dbReference type="KEGG" id="agy:ATC03_00625"/>
<dbReference type="InterPro" id="IPR050583">
    <property type="entry name" value="Mycobacterial_A85_antigen"/>
</dbReference>
<dbReference type="STRING" id="453304.ATC03_00625"/>
<keyword evidence="1" id="KW-0472">Membrane</keyword>
<gene>
    <name evidence="2" type="ORF">ATC03_00625</name>
</gene>
<reference evidence="2 3" key="1">
    <citation type="journal article" date="2016" name="Int. J. Syst. Evol. Microbiol.">
        <title>Agromyces aureus sp. nov., isolated from the rhizosphere of Salix caprea L. grown in a heavy-metal-contaminated soil.</title>
        <authorList>
            <person name="Corretto E."/>
            <person name="Antonielli L."/>
            <person name="Sessitsch A."/>
            <person name="Compant S."/>
            <person name="Gorfer M."/>
            <person name="Kuffner M."/>
            <person name="Brader G."/>
        </authorList>
    </citation>
    <scope>NUCLEOTIDE SEQUENCE [LARGE SCALE GENOMIC DNA]</scope>
    <source>
        <strain evidence="2 3">AR33</strain>
    </source>
</reference>
<dbReference type="InterPro" id="IPR029058">
    <property type="entry name" value="AB_hydrolase_fold"/>
</dbReference>
<dbReference type="Gene3D" id="3.40.50.1820">
    <property type="entry name" value="alpha/beta hydrolase"/>
    <property type="match status" value="1"/>
</dbReference>
<dbReference type="OrthoDB" id="3723842at2"/>
<keyword evidence="1" id="KW-0812">Transmembrane</keyword>
<dbReference type="GO" id="GO:0016747">
    <property type="term" value="F:acyltransferase activity, transferring groups other than amino-acyl groups"/>
    <property type="evidence" value="ECO:0007669"/>
    <property type="project" value="TreeGrafter"/>
</dbReference>
<accession>A0A191WK84</accession>
<feature type="transmembrane region" description="Helical" evidence="1">
    <location>
        <begin position="12"/>
        <end position="30"/>
    </location>
</feature>
<name>A0A191WK84_9MICO</name>
<sequence>MNILALPIIEGPVPWIVYAIAIAFVLVLLIRRPTGRWVGTAMLGIVVGGAIGLGVFLIANLLDLVGSQLPVEVCYWTVAVFAAIGLAVVSFRRSPVWRKVVAAIAIVWFAITGVIGVNAFYGLNPTLGSLFGVSSDGQIIIPTDGPTATPSGPLYQTWKPPADMPKQGKQGTEKIPATASGFDARDAGIYLPPAALVANPPQLPLVIMMMGFPGNPDPSYIGGVLDTFAAQHDGLAPIVVVADQIGGDGQSADPACADSAAYGKAETYITTDVVNWARANLNIIDDPKSWVVAGYSNGGGCAIKYGAKDPTMFRNILSVSGEEFPGSEDPDSVTAQVYGGDQAAFEAAKPINIMKAAPSGTYDGVTAVFTAGSEDTAYVASQQKVSAAALAVGMTVTNYVIPGAGHVGDALTSGLQEGFTVLYPVLGLTAP</sequence>
<dbReference type="RefSeq" id="WP_067881022.1">
    <property type="nucleotide sequence ID" value="NZ_CP013979.1"/>
</dbReference>
<protein>
    <submittedName>
        <fullName evidence="2">Esterase</fullName>
    </submittedName>
</protein>
<keyword evidence="3" id="KW-1185">Reference proteome</keyword>